<keyword evidence="8" id="KW-0406">Ion transport</keyword>
<dbReference type="SMART" id="SM00382">
    <property type="entry name" value="AAA"/>
    <property type="match status" value="1"/>
</dbReference>
<evidence type="ECO:0000256" key="5">
    <source>
        <dbReference type="ARBA" id="ARBA00022741"/>
    </source>
</evidence>
<dbReference type="Pfam" id="PF00005">
    <property type="entry name" value="ABC_tran"/>
    <property type="match status" value="1"/>
</dbReference>
<evidence type="ECO:0000256" key="2">
    <source>
        <dbReference type="ARBA" id="ARBA00022448"/>
    </source>
</evidence>
<dbReference type="InterPro" id="IPR051535">
    <property type="entry name" value="Siderophore_ABC-ATPase"/>
</dbReference>
<dbReference type="PROSITE" id="PS50893">
    <property type="entry name" value="ABC_TRANSPORTER_2"/>
    <property type="match status" value="1"/>
</dbReference>
<evidence type="ECO:0000256" key="1">
    <source>
        <dbReference type="ARBA" id="ARBA00004202"/>
    </source>
</evidence>
<evidence type="ECO:0000256" key="9">
    <source>
        <dbReference type="ARBA" id="ARBA00023136"/>
    </source>
</evidence>
<dbReference type="Proteomes" id="UP000655830">
    <property type="component" value="Unassembled WGS sequence"/>
</dbReference>
<dbReference type="CDD" id="cd03214">
    <property type="entry name" value="ABC_Iron-Siderophores_B12_Hemin"/>
    <property type="match status" value="1"/>
</dbReference>
<dbReference type="AlphaFoldDB" id="A0A926EJ24"/>
<sequence>MLESRKLTLGYEQHMVIKDLSFCIKPHTITTIIGPNGCGKSTLLKALSKNKKIASGDIFIDNQSIHSYSHKTLAKKLAILPQSPLVPDDFLVRDLVSYGRNPYLDWMGRLKEEDYRIIDWAINETGITHLQNRKMSTMSGGERQSAWIAMALAQQPEILLLDEPTTYLDIAHQHEVLELIKRINGEMGITVVMVLHDINQASRYSDRIIAMKEGCKVIEGSPKEVVTKEILKEIFGIDANIYEEVSYGYPYFIVK</sequence>
<dbReference type="InterPro" id="IPR003439">
    <property type="entry name" value="ABC_transporter-like_ATP-bd"/>
</dbReference>
<evidence type="ECO:0000256" key="8">
    <source>
        <dbReference type="ARBA" id="ARBA00023065"/>
    </source>
</evidence>
<evidence type="ECO:0000259" key="10">
    <source>
        <dbReference type="PROSITE" id="PS50893"/>
    </source>
</evidence>
<dbReference type="GO" id="GO:0006826">
    <property type="term" value="P:iron ion transport"/>
    <property type="evidence" value="ECO:0007669"/>
    <property type="project" value="UniProtKB-KW"/>
</dbReference>
<dbReference type="SUPFAM" id="SSF52540">
    <property type="entry name" value="P-loop containing nucleoside triphosphate hydrolases"/>
    <property type="match status" value="1"/>
</dbReference>
<dbReference type="GO" id="GO:0005886">
    <property type="term" value="C:plasma membrane"/>
    <property type="evidence" value="ECO:0007669"/>
    <property type="project" value="UniProtKB-SubCell"/>
</dbReference>
<keyword evidence="6 11" id="KW-0067">ATP-binding</keyword>
<keyword evidence="2" id="KW-0813">Transport</keyword>
<dbReference type="FunFam" id="3.40.50.300:FF:000134">
    <property type="entry name" value="Iron-enterobactin ABC transporter ATP-binding protein"/>
    <property type="match status" value="1"/>
</dbReference>
<dbReference type="GO" id="GO:0016887">
    <property type="term" value="F:ATP hydrolysis activity"/>
    <property type="evidence" value="ECO:0007669"/>
    <property type="project" value="InterPro"/>
</dbReference>
<dbReference type="PANTHER" id="PTHR42771">
    <property type="entry name" value="IRON(3+)-HYDROXAMATE IMPORT ATP-BINDING PROTEIN FHUC"/>
    <property type="match status" value="1"/>
</dbReference>
<gene>
    <name evidence="11" type="ORF">H8718_16770</name>
</gene>
<evidence type="ECO:0000256" key="4">
    <source>
        <dbReference type="ARBA" id="ARBA00022496"/>
    </source>
</evidence>
<dbReference type="GO" id="GO:0005524">
    <property type="term" value="F:ATP binding"/>
    <property type="evidence" value="ECO:0007669"/>
    <property type="project" value="UniProtKB-KW"/>
</dbReference>
<proteinExistence type="predicted"/>
<dbReference type="EMBL" id="JACRSY010000039">
    <property type="protein sequence ID" value="MBC8581173.1"/>
    <property type="molecule type" value="Genomic_DNA"/>
</dbReference>
<dbReference type="InterPro" id="IPR003593">
    <property type="entry name" value="AAA+_ATPase"/>
</dbReference>
<dbReference type="PANTHER" id="PTHR42771:SF4">
    <property type="entry name" value="IRON(3+)-HYDROXAMATE IMPORT ATP-BINDING PROTEIN FHUC"/>
    <property type="match status" value="1"/>
</dbReference>
<evidence type="ECO:0000313" key="12">
    <source>
        <dbReference type="Proteomes" id="UP000655830"/>
    </source>
</evidence>
<dbReference type="InterPro" id="IPR027417">
    <property type="entry name" value="P-loop_NTPase"/>
</dbReference>
<feature type="domain" description="ABC transporter" evidence="10">
    <location>
        <begin position="2"/>
        <end position="238"/>
    </location>
</feature>
<keyword evidence="12" id="KW-1185">Reference proteome</keyword>
<keyword evidence="5" id="KW-0547">Nucleotide-binding</keyword>
<evidence type="ECO:0000313" key="11">
    <source>
        <dbReference type="EMBL" id="MBC8581173.1"/>
    </source>
</evidence>
<dbReference type="Gene3D" id="3.40.50.300">
    <property type="entry name" value="P-loop containing nucleotide triphosphate hydrolases"/>
    <property type="match status" value="1"/>
</dbReference>
<evidence type="ECO:0000256" key="6">
    <source>
        <dbReference type="ARBA" id="ARBA00022840"/>
    </source>
</evidence>
<keyword evidence="7" id="KW-0408">Iron</keyword>
<name>A0A926EJ24_9FIRM</name>
<accession>A0A926EJ24</accession>
<organism evidence="11 12">
    <name type="scientific">Zhenhengia yiwuensis</name>
    <dbReference type="NCBI Taxonomy" id="2763666"/>
    <lineage>
        <taxon>Bacteria</taxon>
        <taxon>Bacillati</taxon>
        <taxon>Bacillota</taxon>
        <taxon>Clostridia</taxon>
        <taxon>Lachnospirales</taxon>
        <taxon>Lachnospiraceae</taxon>
        <taxon>Zhenhengia</taxon>
    </lineage>
</organism>
<evidence type="ECO:0000256" key="7">
    <source>
        <dbReference type="ARBA" id="ARBA00023004"/>
    </source>
</evidence>
<dbReference type="RefSeq" id="WP_249333965.1">
    <property type="nucleotide sequence ID" value="NZ_JACRSY010000039.1"/>
</dbReference>
<comment type="caution">
    <text evidence="11">The sequence shown here is derived from an EMBL/GenBank/DDBJ whole genome shotgun (WGS) entry which is preliminary data.</text>
</comment>
<keyword evidence="4" id="KW-0410">Iron transport</keyword>
<keyword evidence="3" id="KW-1003">Cell membrane</keyword>
<evidence type="ECO:0000256" key="3">
    <source>
        <dbReference type="ARBA" id="ARBA00022475"/>
    </source>
</evidence>
<reference evidence="11" key="1">
    <citation type="submission" date="2020-08" db="EMBL/GenBank/DDBJ databases">
        <title>Genome public.</title>
        <authorList>
            <person name="Liu C."/>
            <person name="Sun Q."/>
        </authorList>
    </citation>
    <scope>NUCLEOTIDE SEQUENCE</scope>
    <source>
        <strain evidence="11">NSJ-12</strain>
    </source>
</reference>
<comment type="subcellular location">
    <subcellularLocation>
        <location evidence="1">Cell membrane</location>
        <topology evidence="1">Peripheral membrane protein</topology>
    </subcellularLocation>
</comment>
<protein>
    <submittedName>
        <fullName evidence="11">ABC transporter ATP-binding protein</fullName>
    </submittedName>
</protein>
<keyword evidence="9" id="KW-0472">Membrane</keyword>